<organism evidence="1 2">
    <name type="scientific">Rhodococcus baikonurensis</name>
    <dbReference type="NCBI Taxonomy" id="172041"/>
    <lineage>
        <taxon>Bacteria</taxon>
        <taxon>Bacillati</taxon>
        <taxon>Actinomycetota</taxon>
        <taxon>Actinomycetes</taxon>
        <taxon>Mycobacteriales</taxon>
        <taxon>Nocardiaceae</taxon>
        <taxon>Rhodococcus</taxon>
        <taxon>Rhodococcus erythropolis group</taxon>
    </lineage>
</organism>
<protein>
    <submittedName>
        <fullName evidence="1">Uncharacterized protein</fullName>
    </submittedName>
</protein>
<dbReference type="Proteomes" id="UP001589587">
    <property type="component" value="Unassembled WGS sequence"/>
</dbReference>
<keyword evidence="2" id="KW-1185">Reference proteome</keyword>
<accession>A0ABV5XUF4</accession>
<proteinExistence type="predicted"/>
<name>A0ABV5XUF4_9NOCA</name>
<gene>
    <name evidence="1" type="ORF">ACFFQ6_37445</name>
</gene>
<sequence length="91" mass="10266">MGRPSKGARRCLSVRAPLNQAKVYERRADELGIDLGDYWVLVMARASNLDIPDYILKKLDPERLRIHDARYAVDRTQAAREATDGELSVPA</sequence>
<dbReference type="EMBL" id="JBHMAS010000116">
    <property type="protein sequence ID" value="MFB9785389.1"/>
    <property type="molecule type" value="Genomic_DNA"/>
</dbReference>
<reference evidence="1 2" key="1">
    <citation type="submission" date="2024-09" db="EMBL/GenBank/DDBJ databases">
        <authorList>
            <person name="Sun Q."/>
            <person name="Mori K."/>
        </authorList>
    </citation>
    <scope>NUCLEOTIDE SEQUENCE [LARGE SCALE GENOMIC DNA]</scope>
    <source>
        <strain evidence="1 2">JCM 11411</strain>
    </source>
</reference>
<dbReference type="GeneID" id="93806455"/>
<comment type="caution">
    <text evidence="1">The sequence shown here is derived from an EMBL/GenBank/DDBJ whole genome shotgun (WGS) entry which is preliminary data.</text>
</comment>
<evidence type="ECO:0000313" key="2">
    <source>
        <dbReference type="Proteomes" id="UP001589587"/>
    </source>
</evidence>
<evidence type="ECO:0000313" key="1">
    <source>
        <dbReference type="EMBL" id="MFB9785389.1"/>
    </source>
</evidence>
<dbReference type="RefSeq" id="WP_037130212.1">
    <property type="nucleotide sequence ID" value="NZ_JBEUOO010000037.1"/>
</dbReference>